<dbReference type="Gene3D" id="3.40.50.300">
    <property type="entry name" value="P-loop containing nucleotide triphosphate hydrolases"/>
    <property type="match status" value="1"/>
</dbReference>
<keyword evidence="2" id="KW-0067">ATP-binding</keyword>
<sequence>MAFIKAQWNIDPKLFEKAGVDIHDPKLKEKMEQRDKQMYSKFNRELQRNKTKAVWNKSLWSSGEIVFNFKDWKPDERENPKQARFLGRKAFSLAKEMINGHLNVVMSGDAGVGKTSLALAMLNLLRHNGKQVLFVSTVALSELVSQQYEYKDRKERLQSLKRAMDTCDILLLDDLGADGGSIEKVSGDGYIGARKDVQELLFSIANNRYEGTEKERKRANEKNIKLIKPVHQTIITTNNTTDELIRIYGQRTISRLVTRDPNHRLPFNEMEDMRIKEGI</sequence>
<proteinExistence type="predicted"/>
<dbReference type="GO" id="GO:0005524">
    <property type="term" value="F:ATP binding"/>
    <property type="evidence" value="ECO:0007669"/>
    <property type="project" value="InterPro"/>
</dbReference>
<dbReference type="InterPro" id="IPR003593">
    <property type="entry name" value="AAA+_ATPase"/>
</dbReference>
<organism evidence="2">
    <name type="scientific">Limosilactobacillus reuteri</name>
    <name type="common">Lactobacillus reuteri</name>
    <dbReference type="NCBI Taxonomy" id="1598"/>
    <lineage>
        <taxon>Bacteria</taxon>
        <taxon>Bacillati</taxon>
        <taxon>Bacillota</taxon>
        <taxon>Bacilli</taxon>
        <taxon>Lactobacillales</taxon>
        <taxon>Lactobacillaceae</taxon>
        <taxon>Limosilactobacillus</taxon>
    </lineage>
</organism>
<dbReference type="SMART" id="SM00382">
    <property type="entry name" value="AAA"/>
    <property type="match status" value="1"/>
</dbReference>
<keyword evidence="2" id="KW-0378">Hydrolase</keyword>
<evidence type="ECO:0000313" key="2">
    <source>
        <dbReference type="EMBL" id="CUR41872.1"/>
    </source>
</evidence>
<dbReference type="InterPro" id="IPR002611">
    <property type="entry name" value="IstB_ATP-bd"/>
</dbReference>
<keyword evidence="2" id="KW-0547">Nucleotide-binding</keyword>
<dbReference type="RefSeq" id="WP_339111665.1">
    <property type="nucleotide sequence ID" value="NZ_LN887698.1"/>
</dbReference>
<feature type="domain" description="AAA+ ATPase" evidence="1">
    <location>
        <begin position="100"/>
        <end position="262"/>
    </location>
</feature>
<dbReference type="PANTHER" id="PTHR30050">
    <property type="entry name" value="CHROMOSOMAL REPLICATION INITIATOR PROTEIN DNAA"/>
    <property type="match status" value="1"/>
</dbReference>
<keyword evidence="2" id="KW-0347">Helicase</keyword>
<evidence type="ECO:0000259" key="1">
    <source>
        <dbReference type="SMART" id="SM00382"/>
    </source>
</evidence>
<name>A0A0U5FCE1_LIMRT</name>
<reference evidence="2" key="1">
    <citation type="submission" date="2015-10" db="EMBL/GenBank/DDBJ databases">
        <authorList>
            <person name="Gilbert D.G."/>
        </authorList>
    </citation>
    <scope>NUCLEOTIDE SEQUENCE</scope>
    <source>
        <strain evidence="2">Lp167-67</strain>
    </source>
</reference>
<dbReference type="GO" id="GO:0006260">
    <property type="term" value="P:DNA replication"/>
    <property type="evidence" value="ECO:0007669"/>
    <property type="project" value="TreeGrafter"/>
</dbReference>
<dbReference type="SUPFAM" id="SSF52540">
    <property type="entry name" value="P-loop containing nucleoside triphosphate hydrolases"/>
    <property type="match status" value="1"/>
</dbReference>
<dbReference type="AlphaFoldDB" id="A0A0U5FCE1"/>
<dbReference type="InterPro" id="IPR027417">
    <property type="entry name" value="P-loop_NTPase"/>
</dbReference>
<accession>A0A0U5FCE1</accession>
<protein>
    <submittedName>
        <fullName evidence="2">Helicase loader DnaI</fullName>
    </submittedName>
</protein>
<dbReference type="PANTHER" id="PTHR30050:SF4">
    <property type="entry name" value="ATP-BINDING PROTEIN RV3427C IN INSERTION SEQUENCE-RELATED"/>
    <property type="match status" value="1"/>
</dbReference>
<gene>
    <name evidence="2" type="primary">dnaI1</name>
    <name evidence="2" type="ORF">LRLP16767_LRLP167_00187</name>
</gene>
<dbReference type="GO" id="GO:0004386">
    <property type="term" value="F:helicase activity"/>
    <property type="evidence" value="ECO:0007669"/>
    <property type="project" value="UniProtKB-KW"/>
</dbReference>
<dbReference type="Pfam" id="PF01695">
    <property type="entry name" value="IstB_IS21"/>
    <property type="match status" value="1"/>
</dbReference>
<dbReference type="EMBL" id="LN887698">
    <property type="protein sequence ID" value="CUR41872.1"/>
    <property type="molecule type" value="Genomic_DNA"/>
</dbReference>